<dbReference type="InterPro" id="IPR006260">
    <property type="entry name" value="TonB/TolA_C"/>
</dbReference>
<comment type="similarity">
    <text evidence="2">Belongs to the TonB family.</text>
</comment>
<dbReference type="RefSeq" id="WP_281448802.1">
    <property type="nucleotide sequence ID" value="NZ_JASBAO010000001.1"/>
</dbReference>
<dbReference type="InterPro" id="IPR051045">
    <property type="entry name" value="TonB-dependent_transducer"/>
</dbReference>
<keyword evidence="5" id="KW-0997">Cell inner membrane</keyword>
<evidence type="ECO:0000256" key="4">
    <source>
        <dbReference type="ARBA" id="ARBA00022475"/>
    </source>
</evidence>
<evidence type="ECO:0000256" key="9">
    <source>
        <dbReference type="ARBA" id="ARBA00023136"/>
    </source>
</evidence>
<evidence type="ECO:0000256" key="1">
    <source>
        <dbReference type="ARBA" id="ARBA00004383"/>
    </source>
</evidence>
<dbReference type="Gene3D" id="3.30.1150.10">
    <property type="match status" value="1"/>
</dbReference>
<evidence type="ECO:0000256" key="6">
    <source>
        <dbReference type="ARBA" id="ARBA00022692"/>
    </source>
</evidence>
<organism evidence="11 12">
    <name type="scientific">Commensalibacter oyaizuii</name>
    <dbReference type="NCBI Taxonomy" id="3043873"/>
    <lineage>
        <taxon>Bacteria</taxon>
        <taxon>Pseudomonadati</taxon>
        <taxon>Pseudomonadota</taxon>
        <taxon>Alphaproteobacteria</taxon>
        <taxon>Acetobacterales</taxon>
        <taxon>Acetobacteraceae</taxon>
    </lineage>
</organism>
<keyword evidence="4" id="KW-1003">Cell membrane</keyword>
<dbReference type="NCBIfam" id="TIGR01352">
    <property type="entry name" value="tonB_Cterm"/>
    <property type="match status" value="1"/>
</dbReference>
<dbReference type="InterPro" id="IPR037682">
    <property type="entry name" value="TonB_C"/>
</dbReference>
<dbReference type="PROSITE" id="PS52015">
    <property type="entry name" value="TONB_CTD"/>
    <property type="match status" value="1"/>
</dbReference>
<evidence type="ECO:0000256" key="3">
    <source>
        <dbReference type="ARBA" id="ARBA00022448"/>
    </source>
</evidence>
<keyword evidence="3" id="KW-0813">Transport</keyword>
<evidence type="ECO:0000256" key="8">
    <source>
        <dbReference type="ARBA" id="ARBA00022989"/>
    </source>
</evidence>
<keyword evidence="9" id="KW-0472">Membrane</keyword>
<evidence type="ECO:0000313" key="11">
    <source>
        <dbReference type="EMBL" id="MDI2091717.1"/>
    </source>
</evidence>
<evidence type="ECO:0000256" key="2">
    <source>
        <dbReference type="ARBA" id="ARBA00006555"/>
    </source>
</evidence>
<feature type="domain" description="TonB C-terminal" evidence="10">
    <location>
        <begin position="49"/>
        <end position="141"/>
    </location>
</feature>
<evidence type="ECO:0000256" key="5">
    <source>
        <dbReference type="ARBA" id="ARBA00022519"/>
    </source>
</evidence>
<comment type="subcellular location">
    <subcellularLocation>
        <location evidence="1">Cell inner membrane</location>
        <topology evidence="1">Single-pass membrane protein</topology>
        <orientation evidence="1">Periplasmic side</orientation>
    </subcellularLocation>
</comment>
<evidence type="ECO:0000259" key="10">
    <source>
        <dbReference type="PROSITE" id="PS52015"/>
    </source>
</evidence>
<name>A0ABT6Q3L5_9PROT</name>
<dbReference type="Pfam" id="PF03544">
    <property type="entry name" value="TonB_C"/>
    <property type="match status" value="1"/>
</dbReference>
<keyword evidence="12" id="KW-1185">Reference proteome</keyword>
<dbReference type="PANTHER" id="PTHR33446">
    <property type="entry name" value="PROTEIN TONB-RELATED"/>
    <property type="match status" value="1"/>
</dbReference>
<evidence type="ECO:0000313" key="12">
    <source>
        <dbReference type="Proteomes" id="UP001431634"/>
    </source>
</evidence>
<comment type="caution">
    <text evidence="11">The sequence shown here is derived from an EMBL/GenBank/DDBJ whole genome shotgun (WGS) entry which is preliminary data.</text>
</comment>
<dbReference type="SUPFAM" id="SSF74653">
    <property type="entry name" value="TolA/TonB C-terminal domain"/>
    <property type="match status" value="1"/>
</dbReference>
<keyword evidence="6" id="KW-0812">Transmembrane</keyword>
<keyword evidence="8" id="KW-1133">Transmembrane helix</keyword>
<protein>
    <submittedName>
        <fullName evidence="11">Energy transducer TonB</fullName>
    </submittedName>
</protein>
<proteinExistence type="inferred from homology"/>
<gene>
    <name evidence="11" type="ORF">QJV27_10115</name>
</gene>
<sequence>MTELYNLLAMFFSVIFFLIASLGTMGQAVENWFKYNLRHFWTSDGNQTEKKAGSKPINGVRIFYPRDMRTAGKEGKVILTCTIKISGETSDCKIERSSGEKSFDSEALSYVSKARFRPAMRNGIPVTEYNHRYAVRFSLAN</sequence>
<reference evidence="11" key="1">
    <citation type="submission" date="2023-05" db="EMBL/GenBank/DDBJ databases">
        <title>Whole genome sequence of Commensalibacter sp.</title>
        <authorList>
            <person name="Charoenyingcharoen P."/>
            <person name="Yukphan P."/>
        </authorList>
    </citation>
    <scope>NUCLEOTIDE SEQUENCE</scope>
    <source>
        <strain evidence="11">TBRC 16381</strain>
    </source>
</reference>
<evidence type="ECO:0000256" key="7">
    <source>
        <dbReference type="ARBA" id="ARBA00022927"/>
    </source>
</evidence>
<accession>A0ABT6Q3L5</accession>
<dbReference type="Proteomes" id="UP001431634">
    <property type="component" value="Unassembled WGS sequence"/>
</dbReference>
<dbReference type="EMBL" id="JASBAO010000001">
    <property type="protein sequence ID" value="MDI2091717.1"/>
    <property type="molecule type" value="Genomic_DNA"/>
</dbReference>
<keyword evidence="7" id="KW-0653">Protein transport</keyword>